<keyword evidence="7" id="KW-0539">Nucleus</keyword>
<evidence type="ECO:0000256" key="7">
    <source>
        <dbReference type="ARBA" id="ARBA00023242"/>
    </source>
</evidence>
<proteinExistence type="inferred from homology"/>
<evidence type="ECO:0000256" key="8">
    <source>
        <dbReference type="ARBA" id="ARBA00025178"/>
    </source>
</evidence>
<dbReference type="InterPro" id="IPR012423">
    <property type="entry name" value="Eaf7/MRGBP"/>
</dbReference>
<evidence type="ECO:0000256" key="6">
    <source>
        <dbReference type="ARBA" id="ARBA00023163"/>
    </source>
</evidence>
<dbReference type="GO" id="GO:0006325">
    <property type="term" value="P:chromatin organization"/>
    <property type="evidence" value="ECO:0007669"/>
    <property type="project" value="UniProtKB-KW"/>
</dbReference>
<keyword evidence="5" id="KW-0805">Transcription regulation</keyword>
<dbReference type="Pfam" id="PF07904">
    <property type="entry name" value="Eaf7"/>
    <property type="match status" value="1"/>
</dbReference>
<feature type="compositionally biased region" description="Polar residues" evidence="9">
    <location>
        <begin position="308"/>
        <end position="342"/>
    </location>
</feature>
<evidence type="ECO:0000256" key="5">
    <source>
        <dbReference type="ARBA" id="ARBA00023015"/>
    </source>
</evidence>
<accession>A0A1G4JY10</accession>
<evidence type="ECO:0000256" key="4">
    <source>
        <dbReference type="ARBA" id="ARBA00022853"/>
    </source>
</evidence>
<feature type="compositionally biased region" description="Acidic residues" evidence="9">
    <location>
        <begin position="267"/>
        <end position="277"/>
    </location>
</feature>
<dbReference type="PANTHER" id="PTHR13581">
    <property type="entry name" value="MRG-BINDING PROTEIN"/>
    <property type="match status" value="1"/>
</dbReference>
<comment type="function">
    <text evidence="8">Component of the NuA4 histone acetyltransferase complex which is involved in transcriptional activation of selected genes principally by acetylation of nucleosomal histone H4 and H2A. The NuA4 complex is also involved in DNA repair.</text>
</comment>
<feature type="compositionally biased region" description="Polar residues" evidence="9">
    <location>
        <begin position="214"/>
        <end position="223"/>
    </location>
</feature>
<keyword evidence="4" id="KW-0156">Chromatin regulator</keyword>
<name>A0A1G4JY10_9SACH</name>
<comment type="subcellular location">
    <subcellularLocation>
        <location evidence="1">Nucleus</location>
    </subcellularLocation>
</comment>
<evidence type="ECO:0000256" key="2">
    <source>
        <dbReference type="ARBA" id="ARBA00007117"/>
    </source>
</evidence>
<feature type="compositionally biased region" description="Polar residues" evidence="9">
    <location>
        <begin position="234"/>
        <end position="246"/>
    </location>
</feature>
<feature type="region of interest" description="Disordered" evidence="9">
    <location>
        <begin position="80"/>
        <end position="107"/>
    </location>
</feature>
<reference evidence="11" key="1">
    <citation type="submission" date="2016-03" db="EMBL/GenBank/DDBJ databases">
        <authorList>
            <person name="Devillers Hugo."/>
        </authorList>
    </citation>
    <scope>NUCLEOTIDE SEQUENCE [LARGE SCALE GENOMIC DNA]</scope>
</reference>
<dbReference type="AlphaFoldDB" id="A0A1G4JY10"/>
<feature type="compositionally biased region" description="Basic and acidic residues" evidence="9">
    <location>
        <begin position="80"/>
        <end position="95"/>
    </location>
</feature>
<keyword evidence="6" id="KW-0804">Transcription</keyword>
<feature type="compositionally biased region" description="Acidic residues" evidence="9">
    <location>
        <begin position="143"/>
        <end position="156"/>
    </location>
</feature>
<gene>
    <name evidence="10" type="ORF">LANO_0E12288G</name>
</gene>
<feature type="region of interest" description="Disordered" evidence="9">
    <location>
        <begin position="140"/>
        <end position="350"/>
    </location>
</feature>
<dbReference type="PANTHER" id="PTHR13581:SF5">
    <property type="entry name" value="MRG_MORF4L-BINDING PROTEIN"/>
    <property type="match status" value="1"/>
</dbReference>
<protein>
    <recommendedName>
        <fullName evidence="3">Chromatin modification-related protein EAF7</fullName>
    </recommendedName>
</protein>
<comment type="similarity">
    <text evidence="2">Belongs to the EAF7 family.</text>
</comment>
<dbReference type="OrthoDB" id="5595141at2759"/>
<sequence length="350" mass="39933">MTEPWSIEDDIRLFRWITDFKPAGLHKHFHMISILGRMNKPDQFPVVLLFDKLKSEGKGHFTADEIWTKLAQHYDLKKLDERENDTNNEDEQKIEDSEEDEEEHRDPSAFQALRRVFKQPQEFHLPWEEYGELILENARTEENQEDEEQKSDDDLDDKTSQDDTLYAERMSRRFTRSTASTKPQGRVTRSQGPAQLPRGVDKAQETPGDDESLEPSNNGLSQSEEPEEVELIADSNNGLENENPTTSDREDGATVDDAPMSQKDAVEDMEDEPEELVSEPSVLSDQRDPQTHGSPPSKRTRTTRSHPADSTTETADSVKTLEDSSAPTQPQGQAIVRSSSRVANRRKTRK</sequence>
<keyword evidence="11" id="KW-1185">Reference proteome</keyword>
<dbReference type="Proteomes" id="UP000189911">
    <property type="component" value="Chromosome E"/>
</dbReference>
<dbReference type="GO" id="GO:0006357">
    <property type="term" value="P:regulation of transcription by RNA polymerase II"/>
    <property type="evidence" value="ECO:0007669"/>
    <property type="project" value="TreeGrafter"/>
</dbReference>
<evidence type="ECO:0000256" key="3">
    <source>
        <dbReference type="ARBA" id="ARBA00018502"/>
    </source>
</evidence>
<dbReference type="EMBL" id="LT598451">
    <property type="protein sequence ID" value="SCU96047.1"/>
    <property type="molecule type" value="Genomic_DNA"/>
</dbReference>
<evidence type="ECO:0000313" key="10">
    <source>
        <dbReference type="EMBL" id="SCU96047.1"/>
    </source>
</evidence>
<dbReference type="GO" id="GO:0005634">
    <property type="term" value="C:nucleus"/>
    <property type="evidence" value="ECO:0007669"/>
    <property type="project" value="UniProtKB-SubCell"/>
</dbReference>
<dbReference type="GO" id="GO:0035267">
    <property type="term" value="C:NuA4 histone acetyltransferase complex"/>
    <property type="evidence" value="ECO:0007669"/>
    <property type="project" value="TreeGrafter"/>
</dbReference>
<evidence type="ECO:0000256" key="1">
    <source>
        <dbReference type="ARBA" id="ARBA00004123"/>
    </source>
</evidence>
<organism evidence="10 11">
    <name type="scientific">Lachancea nothofagi CBS 11611</name>
    <dbReference type="NCBI Taxonomy" id="1266666"/>
    <lineage>
        <taxon>Eukaryota</taxon>
        <taxon>Fungi</taxon>
        <taxon>Dikarya</taxon>
        <taxon>Ascomycota</taxon>
        <taxon>Saccharomycotina</taxon>
        <taxon>Saccharomycetes</taxon>
        <taxon>Saccharomycetales</taxon>
        <taxon>Saccharomycetaceae</taxon>
        <taxon>Lachancea</taxon>
    </lineage>
</organism>
<evidence type="ECO:0000256" key="9">
    <source>
        <dbReference type="SAM" id="MobiDB-lite"/>
    </source>
</evidence>
<evidence type="ECO:0000313" key="11">
    <source>
        <dbReference type="Proteomes" id="UP000189911"/>
    </source>
</evidence>
<feature type="compositionally biased region" description="Polar residues" evidence="9">
    <location>
        <begin position="176"/>
        <end position="193"/>
    </location>
</feature>